<dbReference type="AlphaFoldDB" id="A0A1N6ZDI2"/>
<proteinExistence type="predicted"/>
<evidence type="ECO:0000313" key="3">
    <source>
        <dbReference type="Proteomes" id="UP000186914"/>
    </source>
</evidence>
<keyword evidence="1" id="KW-1133">Transmembrane helix</keyword>
<protein>
    <submittedName>
        <fullName evidence="2">Uncharacterized protein</fullName>
    </submittedName>
</protein>
<feature type="transmembrane region" description="Helical" evidence="1">
    <location>
        <begin position="105"/>
        <end position="124"/>
    </location>
</feature>
<dbReference type="Pfam" id="PF17329">
    <property type="entry name" value="DUF5367"/>
    <property type="match status" value="1"/>
</dbReference>
<dbReference type="InterPro" id="IPR020509">
    <property type="entry name" value="Uncharacterised_YnzE"/>
</dbReference>
<keyword evidence="1" id="KW-0472">Membrane</keyword>
<organism evidence="2 3">
    <name type="scientific">Haladaptatus litoreus</name>
    <dbReference type="NCBI Taxonomy" id="553468"/>
    <lineage>
        <taxon>Archaea</taxon>
        <taxon>Methanobacteriati</taxon>
        <taxon>Methanobacteriota</taxon>
        <taxon>Stenosarchaea group</taxon>
        <taxon>Halobacteria</taxon>
        <taxon>Halobacteriales</taxon>
        <taxon>Haladaptataceae</taxon>
        <taxon>Haladaptatus</taxon>
    </lineage>
</organism>
<evidence type="ECO:0000256" key="1">
    <source>
        <dbReference type="SAM" id="Phobius"/>
    </source>
</evidence>
<sequence>MTIERNEMNTLVAIGFVIWLVATVAFRLVGHFLLNPDNEPFIAAVFMVTIPAMVLLTLGIFRWRKIPSASKPIAASLLVLPGMSLDAIVLPLFESVYPNMAPESTGYFGGFLLLAYAVVLVVGVRENT</sequence>
<accession>A0A1N6ZDI2</accession>
<evidence type="ECO:0000313" key="2">
    <source>
        <dbReference type="EMBL" id="SIR24847.1"/>
    </source>
</evidence>
<gene>
    <name evidence="2" type="ORF">SAMN05421858_1984</name>
</gene>
<reference evidence="3" key="1">
    <citation type="submission" date="2017-01" db="EMBL/GenBank/DDBJ databases">
        <authorList>
            <person name="Varghese N."/>
            <person name="Submissions S."/>
        </authorList>
    </citation>
    <scope>NUCLEOTIDE SEQUENCE [LARGE SCALE GENOMIC DNA]</scope>
    <source>
        <strain evidence="3">CGMCC 1.7737</strain>
    </source>
</reference>
<dbReference type="EMBL" id="FTNO01000001">
    <property type="protein sequence ID" value="SIR24847.1"/>
    <property type="molecule type" value="Genomic_DNA"/>
</dbReference>
<dbReference type="RefSeq" id="WP_076429902.1">
    <property type="nucleotide sequence ID" value="NZ_FTNO01000001.1"/>
</dbReference>
<keyword evidence="1" id="KW-0812">Transmembrane</keyword>
<dbReference type="Proteomes" id="UP000186914">
    <property type="component" value="Unassembled WGS sequence"/>
</dbReference>
<name>A0A1N6ZDI2_9EURY</name>
<feature type="transmembrane region" description="Helical" evidence="1">
    <location>
        <begin position="12"/>
        <end position="34"/>
    </location>
</feature>
<feature type="transmembrane region" description="Helical" evidence="1">
    <location>
        <begin position="73"/>
        <end position="93"/>
    </location>
</feature>
<dbReference type="OrthoDB" id="292924at2157"/>
<feature type="transmembrane region" description="Helical" evidence="1">
    <location>
        <begin position="40"/>
        <end position="61"/>
    </location>
</feature>
<keyword evidence="3" id="KW-1185">Reference proteome</keyword>